<dbReference type="GeneID" id="9626131"/>
<reference evidence="3 4" key="1">
    <citation type="journal article" date="2010" name="Science">
        <title>Genomic analysis of organismal complexity in the multicellular green alga Volvox carteri.</title>
        <authorList>
            <person name="Prochnik S.E."/>
            <person name="Umen J."/>
            <person name="Nedelcu A.M."/>
            <person name="Hallmann A."/>
            <person name="Miller S.M."/>
            <person name="Nishii I."/>
            <person name="Ferris P."/>
            <person name="Kuo A."/>
            <person name="Mitros T."/>
            <person name="Fritz-Laylin L.K."/>
            <person name="Hellsten U."/>
            <person name="Chapman J."/>
            <person name="Simakov O."/>
            <person name="Rensing S.A."/>
            <person name="Terry A."/>
            <person name="Pangilinan J."/>
            <person name="Kapitonov V."/>
            <person name="Jurka J."/>
            <person name="Salamov A."/>
            <person name="Shapiro H."/>
            <person name="Schmutz J."/>
            <person name="Grimwood J."/>
            <person name="Lindquist E."/>
            <person name="Lucas S."/>
            <person name="Grigoriev I.V."/>
            <person name="Schmitt R."/>
            <person name="Kirk D."/>
            <person name="Rokhsar D.S."/>
        </authorList>
    </citation>
    <scope>NUCLEOTIDE SEQUENCE [LARGE SCALE GENOMIC DNA]</scope>
    <source>
        <strain evidence="4">f. Nagariensis / Eve</strain>
    </source>
</reference>
<keyword evidence="4" id="KW-1185">Reference proteome</keyword>
<evidence type="ECO:0000256" key="2">
    <source>
        <dbReference type="SAM" id="MobiDB-lite"/>
    </source>
</evidence>
<name>D8U7F5_VOLCA</name>
<organism evidence="4">
    <name type="scientific">Volvox carteri f. nagariensis</name>
    <dbReference type="NCBI Taxonomy" id="3068"/>
    <lineage>
        <taxon>Eukaryota</taxon>
        <taxon>Viridiplantae</taxon>
        <taxon>Chlorophyta</taxon>
        <taxon>core chlorophytes</taxon>
        <taxon>Chlorophyceae</taxon>
        <taxon>CS clade</taxon>
        <taxon>Chlamydomonadales</taxon>
        <taxon>Volvocaceae</taxon>
        <taxon>Volvox</taxon>
    </lineage>
</organism>
<dbReference type="AlphaFoldDB" id="D8U7F5"/>
<protein>
    <submittedName>
        <fullName evidence="3">Uncharacterized protein</fullName>
    </submittedName>
</protein>
<feature type="compositionally biased region" description="Pro residues" evidence="2">
    <location>
        <begin position="164"/>
        <end position="179"/>
    </location>
</feature>
<dbReference type="InParanoid" id="D8U7F5"/>
<evidence type="ECO:0000256" key="1">
    <source>
        <dbReference type="SAM" id="Coils"/>
    </source>
</evidence>
<keyword evidence="1" id="KW-0175">Coiled coil</keyword>
<sequence length="463" mass="51156">MAANAAKCEVLIFGGATRERKRLMEAEYRNYRSQGVSLYELDYHAAYARFVRANRNKEAFVQGFPDWMNNEDQRRAWNLTYIVGNDLQNLTATLEDARGVLNTMEKRIQAQLQQLEGAGSLPAKTQIDDLSPCIMKKIYPSQFPDQPAVSLLLRLRGDVANPADWPPPSTEGTPEPPTGKGPEVVAAFISRAQQCASVAPLELVVMLSGPSVPLQATTWAWQSWQSDGFVVPILDTLDREAHALNRLVSVARGSVLVALRGDRSNVDDLLTGFLDCSWLQRIVTLYHRIPALGAMTHGRFAFAYPSGRPRLLGPSPEGEGPFKNNMFFREAMTSIPFQYAMYGDYMPMSFSSYLRLDLCLRLWKSGWRVGAHDAGLLQEPMPEVGPALNSDTTRCSPDVAKLAARLVEARHVQPAAEAGDAAAEGPALQALAMRVRELNMQKLQPLGSDSLEQCPMEQGCISM</sequence>
<dbReference type="Proteomes" id="UP000001058">
    <property type="component" value="Unassembled WGS sequence"/>
</dbReference>
<feature type="coiled-coil region" evidence="1">
    <location>
        <begin position="87"/>
        <end position="114"/>
    </location>
</feature>
<evidence type="ECO:0000313" key="3">
    <source>
        <dbReference type="EMBL" id="EFJ44226.1"/>
    </source>
</evidence>
<accession>D8U7F5</accession>
<dbReference type="OrthoDB" id="524233at2759"/>
<dbReference type="EMBL" id="GL378365">
    <property type="protein sequence ID" value="EFJ44226.1"/>
    <property type="molecule type" value="Genomic_DNA"/>
</dbReference>
<dbReference type="RefSeq" id="XP_002954585.1">
    <property type="nucleotide sequence ID" value="XM_002954539.1"/>
</dbReference>
<proteinExistence type="predicted"/>
<gene>
    <name evidence="3" type="ORF">VOLCADRAFT_95430</name>
</gene>
<evidence type="ECO:0000313" key="4">
    <source>
        <dbReference type="Proteomes" id="UP000001058"/>
    </source>
</evidence>
<dbReference type="KEGG" id="vcn:VOLCADRAFT_95430"/>
<dbReference type="STRING" id="3068.D8U7F5"/>
<feature type="region of interest" description="Disordered" evidence="2">
    <location>
        <begin position="161"/>
        <end position="182"/>
    </location>
</feature>